<evidence type="ECO:0000256" key="1">
    <source>
        <dbReference type="ARBA" id="ARBA00022491"/>
    </source>
</evidence>
<dbReference type="InterPro" id="IPR041490">
    <property type="entry name" value="KstR2_TetR_C"/>
</dbReference>
<dbReference type="EMBL" id="QXJC01000014">
    <property type="protein sequence ID" value="RID96883.1"/>
    <property type="molecule type" value="Genomic_DNA"/>
</dbReference>
<name>A0A398CDG9_9BURK</name>
<dbReference type="Proteomes" id="UP000266302">
    <property type="component" value="Unassembled WGS sequence"/>
</dbReference>
<organism evidence="8 9">
    <name type="scientific">Simplicispira hankyongi</name>
    <dbReference type="NCBI Taxonomy" id="2315688"/>
    <lineage>
        <taxon>Bacteria</taxon>
        <taxon>Pseudomonadati</taxon>
        <taxon>Pseudomonadota</taxon>
        <taxon>Betaproteobacteria</taxon>
        <taxon>Burkholderiales</taxon>
        <taxon>Comamonadaceae</taxon>
        <taxon>Simplicispira</taxon>
    </lineage>
</organism>
<evidence type="ECO:0000259" key="7">
    <source>
        <dbReference type="PROSITE" id="PS50977"/>
    </source>
</evidence>
<accession>A0A398CDG9</accession>
<keyword evidence="3 5" id="KW-0238">DNA-binding</keyword>
<dbReference type="GO" id="GO:0000976">
    <property type="term" value="F:transcription cis-regulatory region binding"/>
    <property type="evidence" value="ECO:0007669"/>
    <property type="project" value="TreeGrafter"/>
</dbReference>
<dbReference type="PRINTS" id="PR00455">
    <property type="entry name" value="HTHTETR"/>
</dbReference>
<dbReference type="InterPro" id="IPR036271">
    <property type="entry name" value="Tet_transcr_reg_TetR-rel_C_sf"/>
</dbReference>
<feature type="DNA-binding region" description="H-T-H motif" evidence="5">
    <location>
        <begin position="49"/>
        <end position="68"/>
    </location>
</feature>
<dbReference type="Gene3D" id="1.10.357.10">
    <property type="entry name" value="Tetracycline Repressor, domain 2"/>
    <property type="match status" value="1"/>
</dbReference>
<dbReference type="OrthoDB" id="5523834at2"/>
<evidence type="ECO:0000256" key="3">
    <source>
        <dbReference type="ARBA" id="ARBA00023125"/>
    </source>
</evidence>
<evidence type="ECO:0000256" key="2">
    <source>
        <dbReference type="ARBA" id="ARBA00023015"/>
    </source>
</evidence>
<feature type="domain" description="HTH tetR-type" evidence="7">
    <location>
        <begin position="26"/>
        <end position="86"/>
    </location>
</feature>
<gene>
    <name evidence="8" type="ORF">D3F03_16730</name>
</gene>
<sequence>MRQDTKSPKRPASRRSPQAKPGEGSDEKRERILRAAEALFAKQGYAATTMEQIVAALGMTKPFVYYYFRNKQEIFEMLSWAPTVACFTSMDFPADDPRPAHAKLEDGLRRLIGATLTHYPSAFFPYREPQAYRPEYRAAQKEIARHFYDRLCALLEQGRADGMLEFNEPKITALAACSLPGFLFHWYRPDGRLPQEAVVEELTQLACRVIGLRTRRKTAAAPSAPH</sequence>
<dbReference type="PANTHER" id="PTHR30055">
    <property type="entry name" value="HTH-TYPE TRANSCRIPTIONAL REGULATOR RUTR"/>
    <property type="match status" value="1"/>
</dbReference>
<dbReference type="InterPro" id="IPR001647">
    <property type="entry name" value="HTH_TetR"/>
</dbReference>
<dbReference type="InterPro" id="IPR009057">
    <property type="entry name" value="Homeodomain-like_sf"/>
</dbReference>
<reference evidence="8 9" key="1">
    <citation type="submission" date="2018-09" db="EMBL/GenBank/DDBJ databases">
        <title>Draft genome of Simplicispira sp. NY-02.</title>
        <authorList>
            <person name="Im W.T."/>
        </authorList>
    </citation>
    <scope>NUCLEOTIDE SEQUENCE [LARGE SCALE GENOMIC DNA]</scope>
    <source>
        <strain evidence="8 9">NY-02</strain>
    </source>
</reference>
<dbReference type="GO" id="GO:0003700">
    <property type="term" value="F:DNA-binding transcription factor activity"/>
    <property type="evidence" value="ECO:0007669"/>
    <property type="project" value="TreeGrafter"/>
</dbReference>
<dbReference type="SUPFAM" id="SSF46689">
    <property type="entry name" value="Homeodomain-like"/>
    <property type="match status" value="1"/>
</dbReference>
<evidence type="ECO:0000313" key="8">
    <source>
        <dbReference type="EMBL" id="RID96883.1"/>
    </source>
</evidence>
<keyword evidence="4" id="KW-0804">Transcription</keyword>
<keyword evidence="9" id="KW-1185">Reference proteome</keyword>
<dbReference type="Pfam" id="PF00440">
    <property type="entry name" value="TetR_N"/>
    <property type="match status" value="1"/>
</dbReference>
<evidence type="ECO:0000256" key="6">
    <source>
        <dbReference type="SAM" id="MobiDB-lite"/>
    </source>
</evidence>
<comment type="caution">
    <text evidence="8">The sequence shown here is derived from an EMBL/GenBank/DDBJ whole genome shotgun (WGS) entry which is preliminary data.</text>
</comment>
<dbReference type="InterPro" id="IPR050109">
    <property type="entry name" value="HTH-type_TetR-like_transc_reg"/>
</dbReference>
<proteinExistence type="predicted"/>
<dbReference type="AlphaFoldDB" id="A0A398CDG9"/>
<dbReference type="SUPFAM" id="SSF48498">
    <property type="entry name" value="Tetracyclin repressor-like, C-terminal domain"/>
    <property type="match status" value="1"/>
</dbReference>
<evidence type="ECO:0000313" key="9">
    <source>
        <dbReference type="Proteomes" id="UP000266302"/>
    </source>
</evidence>
<dbReference type="RefSeq" id="WP_119110573.1">
    <property type="nucleotide sequence ID" value="NZ_QXJC01000014.1"/>
</dbReference>
<evidence type="ECO:0000256" key="4">
    <source>
        <dbReference type="ARBA" id="ARBA00023163"/>
    </source>
</evidence>
<keyword evidence="1" id="KW-0678">Repressor</keyword>
<protein>
    <submittedName>
        <fullName evidence="8">TetR/AcrR family transcriptional regulator</fullName>
    </submittedName>
</protein>
<keyword evidence="2" id="KW-0805">Transcription regulation</keyword>
<evidence type="ECO:0000256" key="5">
    <source>
        <dbReference type="PROSITE-ProRule" id="PRU00335"/>
    </source>
</evidence>
<dbReference type="Pfam" id="PF17932">
    <property type="entry name" value="TetR_C_24"/>
    <property type="match status" value="1"/>
</dbReference>
<dbReference type="PANTHER" id="PTHR30055:SF175">
    <property type="entry name" value="HTH-TYPE TRANSCRIPTIONAL REPRESSOR KSTR2"/>
    <property type="match status" value="1"/>
</dbReference>
<dbReference type="PROSITE" id="PS50977">
    <property type="entry name" value="HTH_TETR_2"/>
    <property type="match status" value="1"/>
</dbReference>
<feature type="region of interest" description="Disordered" evidence="6">
    <location>
        <begin position="1"/>
        <end position="28"/>
    </location>
</feature>